<evidence type="ECO:0000313" key="1">
    <source>
        <dbReference type="EMBL" id="KEZ54039.1"/>
    </source>
</evidence>
<dbReference type="AlphaFoldDB" id="A0A084H377"/>
<keyword evidence="2" id="KW-1185">Reference proteome</keyword>
<organism evidence="1 2">
    <name type="scientific">Metabacillus indicus</name>
    <name type="common">Bacillus indicus</name>
    <dbReference type="NCBI Taxonomy" id="246786"/>
    <lineage>
        <taxon>Bacteria</taxon>
        <taxon>Bacillati</taxon>
        <taxon>Bacillota</taxon>
        <taxon>Bacilli</taxon>
        <taxon>Bacillales</taxon>
        <taxon>Bacillaceae</taxon>
        <taxon>Metabacillus</taxon>
    </lineage>
</organism>
<reference evidence="1 2" key="1">
    <citation type="journal article" date="2005" name="Int. J. Syst. Evol. Microbiol.">
        <title>Bacillus cibi sp. nov., isolated from jeotgal, a traditional Korean fermented seafood.</title>
        <authorList>
            <person name="Yoon J.H."/>
            <person name="Lee C.H."/>
            <person name="Oh T.K."/>
        </authorList>
    </citation>
    <scope>NUCLEOTIDE SEQUENCE [LARGE SCALE GENOMIC DNA]</scope>
    <source>
        <strain evidence="1 2">DSM 16189</strain>
    </source>
</reference>
<accession>A0A084H377</accession>
<sequence>MVFSPSYLSFIVNHTLDKTKRKEIKFQKFGEKKNILLRLNLVAIADKMKSRNICSVVNEKKNRSGSGPFPVI</sequence>
<evidence type="ECO:0000313" key="2">
    <source>
        <dbReference type="Proteomes" id="UP000028549"/>
    </source>
</evidence>
<proteinExistence type="predicted"/>
<dbReference type="Proteomes" id="UP000028549">
    <property type="component" value="Unassembled WGS sequence"/>
</dbReference>
<dbReference type="EMBL" id="JNVC02000001">
    <property type="protein sequence ID" value="KEZ54039.1"/>
    <property type="molecule type" value="Genomic_DNA"/>
</dbReference>
<name>A0A084H377_METID</name>
<comment type="caution">
    <text evidence="1">The sequence shown here is derived from an EMBL/GenBank/DDBJ whole genome shotgun (WGS) entry which is preliminary data.</text>
</comment>
<protein>
    <submittedName>
        <fullName evidence="1">Uncharacterized protein</fullName>
    </submittedName>
</protein>
<gene>
    <name evidence="1" type="ORF">GS18_0203690</name>
</gene>